<gene>
    <name evidence="3" type="ORF">PZBJ_21675</name>
</gene>
<dbReference type="Pfam" id="PF12844">
    <property type="entry name" value="HTH_19"/>
    <property type="match status" value="1"/>
</dbReference>
<organism evidence="3 4">
    <name type="scientific">Pantoea endophytica</name>
    <dbReference type="NCBI Taxonomy" id="92488"/>
    <lineage>
        <taxon>Bacteria</taxon>
        <taxon>Pseudomonadati</taxon>
        <taxon>Pseudomonadota</taxon>
        <taxon>Gammaproteobacteria</taxon>
        <taxon>Enterobacterales</taxon>
        <taxon>Erwiniaceae</taxon>
        <taxon>Pantoea</taxon>
    </lineage>
</organism>
<dbReference type="PROSITE" id="PS50943">
    <property type="entry name" value="HTH_CROC1"/>
    <property type="match status" value="1"/>
</dbReference>
<dbReference type="Proteomes" id="UP000234296">
    <property type="component" value="Unassembled WGS sequence"/>
</dbReference>
<dbReference type="InterPro" id="IPR001387">
    <property type="entry name" value="Cro/C1-type_HTH"/>
</dbReference>
<dbReference type="CDD" id="cd00093">
    <property type="entry name" value="HTH_XRE"/>
    <property type="match status" value="1"/>
</dbReference>
<dbReference type="SMART" id="SM00530">
    <property type="entry name" value="HTH_XRE"/>
    <property type="match status" value="1"/>
</dbReference>
<reference evidence="4" key="1">
    <citation type="submission" date="2017-12" db="EMBL/GenBank/DDBJ databases">
        <title>The genome sequence of Pantoea sp. 596.</title>
        <authorList>
            <person name="Gao J."/>
            <person name="Mao X."/>
            <person name="Sun J."/>
        </authorList>
    </citation>
    <scope>NUCLEOTIDE SEQUENCE [LARGE SCALE GENOMIC DNA]</scope>
    <source>
        <strain evidence="4">596</strain>
    </source>
</reference>
<dbReference type="Gene3D" id="1.10.260.40">
    <property type="entry name" value="lambda repressor-like DNA-binding domains"/>
    <property type="match status" value="1"/>
</dbReference>
<dbReference type="InterPro" id="IPR010982">
    <property type="entry name" value="Lambda_DNA-bd_dom_sf"/>
</dbReference>
<accession>A0ABX4SLC5</accession>
<comment type="caution">
    <text evidence="3">The sequence shown here is derived from an EMBL/GenBank/DDBJ whole genome shotgun (WGS) entry which is preliminary data.</text>
</comment>
<feature type="domain" description="HTH cro/C1-type" evidence="2">
    <location>
        <begin position="11"/>
        <end position="69"/>
    </location>
</feature>
<dbReference type="EMBL" id="PJRT01000033">
    <property type="protein sequence ID" value="PLR19532.1"/>
    <property type="molecule type" value="Genomic_DNA"/>
</dbReference>
<proteinExistence type="predicted"/>
<evidence type="ECO:0000256" key="1">
    <source>
        <dbReference type="SAM" id="MobiDB-lite"/>
    </source>
</evidence>
<feature type="region of interest" description="Disordered" evidence="1">
    <location>
        <begin position="1"/>
        <end position="22"/>
    </location>
</feature>
<keyword evidence="4" id="KW-1185">Reference proteome</keyword>
<dbReference type="SUPFAM" id="SSF47413">
    <property type="entry name" value="lambda repressor-like DNA-binding domains"/>
    <property type="match status" value="1"/>
</dbReference>
<name>A0ABX4SLC5_9GAMM</name>
<evidence type="ECO:0000259" key="2">
    <source>
        <dbReference type="PROSITE" id="PS50943"/>
    </source>
</evidence>
<protein>
    <submittedName>
        <fullName evidence="3">XRE family transcriptional regulator</fullName>
    </submittedName>
</protein>
<evidence type="ECO:0000313" key="4">
    <source>
        <dbReference type="Proteomes" id="UP000234296"/>
    </source>
</evidence>
<evidence type="ECO:0000313" key="3">
    <source>
        <dbReference type="EMBL" id="PLR19532.1"/>
    </source>
</evidence>
<sequence>MLQNNPFPERLKQARKKAGLSQKDLGIKAGMDEGSASGRMNHYEKGRHIPDMDMLKRLTSELGVPLSYFFCEDELSAELVCLFNNLDEQSKLNLISKLRQSL</sequence>